<dbReference type="GeneTree" id="ENSGT00940000177653"/>
<reference evidence="1" key="3">
    <citation type="submission" date="2025-09" db="UniProtKB">
        <authorList>
            <consortium name="Ensembl"/>
        </authorList>
    </citation>
    <scope>IDENTIFICATION</scope>
    <source>
        <strain evidence="1">Guanapo</strain>
    </source>
</reference>
<accession>A0A3P9PN63</accession>
<name>A0A3P9PN63_POERE</name>
<evidence type="ECO:0000313" key="2">
    <source>
        <dbReference type="Proteomes" id="UP000242638"/>
    </source>
</evidence>
<dbReference type="Ensembl" id="ENSPRET00000023457.1">
    <property type="protein sequence ID" value="ENSPREP00000023219.1"/>
    <property type="gene ID" value="ENSPREG00000015670.1"/>
</dbReference>
<dbReference type="Bgee" id="ENSPREG00000015670">
    <property type="expression patterns" value="Expressed in caudal fin and 1 other cell type or tissue"/>
</dbReference>
<keyword evidence="2" id="KW-1185">Reference proteome</keyword>
<sequence>MSLFASSGWQNREAQKKIEEMEVKLMRNSLYIHRSQVVPFIEFFSTFSSPPEEKRNAVRNGYATKGTQFLLSELDDLEDLLVERQRLYCSYFTRKSRLELMEKKIKDNANILIWYNLIKKEELDKIFCEDRHCASCVSYLWTGDRRKNGKVMWEMLEDMNLCL</sequence>
<dbReference type="Proteomes" id="UP000242638">
    <property type="component" value="Unassembled WGS sequence"/>
</dbReference>
<reference evidence="2" key="1">
    <citation type="submission" date="2013-11" db="EMBL/GenBank/DDBJ databases">
        <title>The genomic landscape of the Guanapo guppy.</title>
        <authorList>
            <person name="Kuenstner A."/>
            <person name="Dreyer C."/>
        </authorList>
    </citation>
    <scope>NUCLEOTIDE SEQUENCE</scope>
    <source>
        <strain evidence="2">Guanapo</strain>
    </source>
</reference>
<dbReference type="AlphaFoldDB" id="A0A3P9PN63"/>
<evidence type="ECO:0000313" key="1">
    <source>
        <dbReference type="Ensembl" id="ENSPREP00000023219.1"/>
    </source>
</evidence>
<reference evidence="1" key="2">
    <citation type="submission" date="2025-08" db="UniProtKB">
        <authorList>
            <consortium name="Ensembl"/>
        </authorList>
    </citation>
    <scope>IDENTIFICATION</scope>
    <source>
        <strain evidence="1">Guanapo</strain>
    </source>
</reference>
<proteinExistence type="predicted"/>
<organism evidence="1 2">
    <name type="scientific">Poecilia reticulata</name>
    <name type="common">Guppy</name>
    <name type="synonym">Acanthophacelus reticulatus</name>
    <dbReference type="NCBI Taxonomy" id="8081"/>
    <lineage>
        <taxon>Eukaryota</taxon>
        <taxon>Metazoa</taxon>
        <taxon>Chordata</taxon>
        <taxon>Craniata</taxon>
        <taxon>Vertebrata</taxon>
        <taxon>Euteleostomi</taxon>
        <taxon>Actinopterygii</taxon>
        <taxon>Neopterygii</taxon>
        <taxon>Teleostei</taxon>
        <taxon>Neoteleostei</taxon>
        <taxon>Acanthomorphata</taxon>
        <taxon>Ovalentaria</taxon>
        <taxon>Atherinomorphae</taxon>
        <taxon>Cyprinodontiformes</taxon>
        <taxon>Poeciliidae</taxon>
        <taxon>Poeciliinae</taxon>
        <taxon>Poecilia</taxon>
    </lineage>
</organism>
<protein>
    <submittedName>
        <fullName evidence="1">Uncharacterized protein</fullName>
    </submittedName>
</protein>